<proteinExistence type="predicted"/>
<name>A0A7W9MEL6_9ACTN</name>
<dbReference type="EMBL" id="JACHMP010000001">
    <property type="protein sequence ID" value="MBB5817601.1"/>
    <property type="molecule type" value="Genomic_DNA"/>
</dbReference>
<evidence type="ECO:0000313" key="3">
    <source>
        <dbReference type="Proteomes" id="UP000540685"/>
    </source>
</evidence>
<evidence type="ECO:0000256" key="1">
    <source>
        <dbReference type="SAM" id="MobiDB-lite"/>
    </source>
</evidence>
<dbReference type="RefSeq" id="WP_184548607.1">
    <property type="nucleotide sequence ID" value="NZ_JACHMP010000001.1"/>
</dbReference>
<sequence>MSLSIERAVVLRRDAETGRRTRDRRDTRPPQACDHDRTPGADPGRPIME</sequence>
<comment type="caution">
    <text evidence="2">The sequence shown here is derived from an EMBL/GenBank/DDBJ whole genome shotgun (WGS) entry which is preliminary data.</text>
</comment>
<dbReference type="Proteomes" id="UP000540685">
    <property type="component" value="Unassembled WGS sequence"/>
</dbReference>
<protein>
    <submittedName>
        <fullName evidence="2">Uncharacterized protein</fullName>
    </submittedName>
</protein>
<dbReference type="AlphaFoldDB" id="A0A7W9MEL6"/>
<accession>A0A7W9MEL6</accession>
<feature type="compositionally biased region" description="Basic and acidic residues" evidence="1">
    <location>
        <begin position="9"/>
        <end position="39"/>
    </location>
</feature>
<reference evidence="2 3" key="1">
    <citation type="submission" date="2020-08" db="EMBL/GenBank/DDBJ databases">
        <title>Sequencing the genomes of 1000 actinobacteria strains.</title>
        <authorList>
            <person name="Klenk H.-P."/>
        </authorList>
    </citation>
    <scope>NUCLEOTIDE SEQUENCE [LARGE SCALE GENOMIC DNA]</scope>
    <source>
        <strain evidence="2 3">DSM 46887</strain>
    </source>
</reference>
<gene>
    <name evidence="2" type="ORF">F4562_000663</name>
</gene>
<feature type="region of interest" description="Disordered" evidence="1">
    <location>
        <begin position="1"/>
        <end position="49"/>
    </location>
</feature>
<organism evidence="2 3">
    <name type="scientific">Streptosporangium becharense</name>
    <dbReference type="NCBI Taxonomy" id="1816182"/>
    <lineage>
        <taxon>Bacteria</taxon>
        <taxon>Bacillati</taxon>
        <taxon>Actinomycetota</taxon>
        <taxon>Actinomycetes</taxon>
        <taxon>Streptosporangiales</taxon>
        <taxon>Streptosporangiaceae</taxon>
        <taxon>Streptosporangium</taxon>
    </lineage>
</organism>
<evidence type="ECO:0000313" key="2">
    <source>
        <dbReference type="EMBL" id="MBB5817601.1"/>
    </source>
</evidence>
<keyword evidence="3" id="KW-1185">Reference proteome</keyword>